<organism evidence="1 2">
    <name type="scientific">Hyalomma asiaticum</name>
    <name type="common">Tick</name>
    <dbReference type="NCBI Taxonomy" id="266040"/>
    <lineage>
        <taxon>Eukaryota</taxon>
        <taxon>Metazoa</taxon>
        <taxon>Ecdysozoa</taxon>
        <taxon>Arthropoda</taxon>
        <taxon>Chelicerata</taxon>
        <taxon>Arachnida</taxon>
        <taxon>Acari</taxon>
        <taxon>Parasitiformes</taxon>
        <taxon>Ixodida</taxon>
        <taxon>Ixodoidea</taxon>
        <taxon>Ixodidae</taxon>
        <taxon>Hyalomminae</taxon>
        <taxon>Hyalomma</taxon>
    </lineage>
</organism>
<accession>A0ACB7SBM0</accession>
<protein>
    <submittedName>
        <fullName evidence="1">Uncharacterized protein</fullName>
    </submittedName>
</protein>
<name>A0ACB7SBM0_HYAAI</name>
<gene>
    <name evidence="1" type="ORF">HPB50_002504</name>
</gene>
<evidence type="ECO:0000313" key="1">
    <source>
        <dbReference type="EMBL" id="KAH6932010.1"/>
    </source>
</evidence>
<comment type="caution">
    <text evidence="1">The sequence shown here is derived from an EMBL/GenBank/DDBJ whole genome shotgun (WGS) entry which is preliminary data.</text>
</comment>
<sequence length="275" mass="29748">MSQVGEVRAAAKVVIIAPIDGLTQVKTLDALKVSRELQQATRDGVSKVRLNLRLNLLAVDTSSTEAAANLLALKTLCGVPVQAREPRGSYGAVGVVYGIPPGVTEAAIRSQAPIVAVRIRPGGPAVVTFASTQLPRYVLVGLVEHRVHPHVGRPPRCRRCGRIGHVQVVCCNPATCRRCGGAHGRARCPAPRPACVNCGQEHDPGSNACPKWREALRISRYRSRHNVDYATAKAAVAARLLPPRDVRRQTAPHHSAAHTIKQLVQALLWFCRRFL</sequence>
<dbReference type="Proteomes" id="UP000821845">
    <property type="component" value="Chromosome 4"/>
</dbReference>
<proteinExistence type="predicted"/>
<keyword evidence="2" id="KW-1185">Reference proteome</keyword>
<reference evidence="1" key="1">
    <citation type="submission" date="2020-05" db="EMBL/GenBank/DDBJ databases">
        <title>Large-scale comparative analyses of tick genomes elucidate their genetic diversity and vector capacities.</title>
        <authorList>
            <person name="Jia N."/>
            <person name="Wang J."/>
            <person name="Shi W."/>
            <person name="Du L."/>
            <person name="Sun Y."/>
            <person name="Zhan W."/>
            <person name="Jiang J."/>
            <person name="Wang Q."/>
            <person name="Zhang B."/>
            <person name="Ji P."/>
            <person name="Sakyi L.B."/>
            <person name="Cui X."/>
            <person name="Yuan T."/>
            <person name="Jiang B."/>
            <person name="Yang W."/>
            <person name="Lam T.T.-Y."/>
            <person name="Chang Q."/>
            <person name="Ding S."/>
            <person name="Wang X."/>
            <person name="Zhu J."/>
            <person name="Ruan X."/>
            <person name="Zhao L."/>
            <person name="Wei J."/>
            <person name="Que T."/>
            <person name="Du C."/>
            <person name="Cheng J."/>
            <person name="Dai P."/>
            <person name="Han X."/>
            <person name="Huang E."/>
            <person name="Gao Y."/>
            <person name="Liu J."/>
            <person name="Shao H."/>
            <person name="Ye R."/>
            <person name="Li L."/>
            <person name="Wei W."/>
            <person name="Wang X."/>
            <person name="Wang C."/>
            <person name="Yang T."/>
            <person name="Huo Q."/>
            <person name="Li W."/>
            <person name="Guo W."/>
            <person name="Chen H."/>
            <person name="Zhou L."/>
            <person name="Ni X."/>
            <person name="Tian J."/>
            <person name="Zhou Y."/>
            <person name="Sheng Y."/>
            <person name="Liu T."/>
            <person name="Pan Y."/>
            <person name="Xia L."/>
            <person name="Li J."/>
            <person name="Zhao F."/>
            <person name="Cao W."/>
        </authorList>
    </citation>
    <scope>NUCLEOTIDE SEQUENCE</scope>
    <source>
        <strain evidence="1">Hyas-2018</strain>
    </source>
</reference>
<dbReference type="EMBL" id="CM023484">
    <property type="protein sequence ID" value="KAH6932010.1"/>
    <property type="molecule type" value="Genomic_DNA"/>
</dbReference>
<evidence type="ECO:0000313" key="2">
    <source>
        <dbReference type="Proteomes" id="UP000821845"/>
    </source>
</evidence>